<evidence type="ECO:0000259" key="9">
    <source>
        <dbReference type="Pfam" id="PF06429"/>
    </source>
</evidence>
<comment type="caution">
    <text evidence="12">The sequence shown here is derived from an EMBL/GenBank/DDBJ whole genome shotgun (WGS) entry which is preliminary data.</text>
</comment>
<feature type="domain" description="Flagellar hook-associated protein 1 D2-like" evidence="10">
    <location>
        <begin position="338"/>
        <end position="414"/>
    </location>
</feature>
<dbReference type="Pfam" id="PF21158">
    <property type="entry name" value="flgK_1st_1"/>
    <property type="match status" value="1"/>
</dbReference>
<evidence type="ECO:0000313" key="12">
    <source>
        <dbReference type="EMBL" id="ESS73374.1"/>
    </source>
</evidence>
<keyword evidence="13" id="KW-1185">Reference proteome</keyword>
<dbReference type="SUPFAM" id="SSF64518">
    <property type="entry name" value="Phase 1 flagellin"/>
    <property type="match status" value="1"/>
</dbReference>
<dbReference type="NCBIfam" id="TIGR02492">
    <property type="entry name" value="flgK_ends"/>
    <property type="match status" value="1"/>
</dbReference>
<sequence>MSGIISTGLSGLLASQSSLSTISHNIANVNTEGYSRQRVELSASLPQFTGGGYVGQGVDVATVTRSYDQFISNQLSSSTSAFGESNTLSTLASQVDNITSNEATGLSTGLKSFFSAANGVANDPTSLSARQVMLTEASSLSQQFNRLSSQFDSIRNQVNGQMQSTVDDINSLAKNIAELNGKIAVVATNSLYSQPPNDLLDQRDALINKLAEKISVTAIPQQNGSIDLVIGKGQSLVSGTSTAKLSLVGSANDPSHKDVLLDGHNIGKDINGGELSGAIKFRDQILDPAQQQLGLVAAGFTVQFNALHTTGFDLNGNAGTNMFSLGASALNVPVIANPSNVGSITATYDPLTSGQLAPSDYNLSYDGSNFSLKRLSDNTVTTFAGPPPTTIAGPGFSISTGATVAANDSFLIRPTFNAAQTMTTLITDPTKIAAAGTTGGAGSPITGDNTVALGLANLENKPILSGGRSTFNSAYGQLVSQVGALTSSAKVSSSAQEALLNQAKQSRESLAGVNLDEEAANMLKYQQSYQAAAKVVSIASSLFDTLIGAINR</sequence>
<gene>
    <name evidence="7 12" type="primary">flgK</name>
    <name evidence="12" type="ORF">MGMO_25c00520</name>
</gene>
<dbReference type="OrthoDB" id="9802553at2"/>
<dbReference type="GO" id="GO:0044780">
    <property type="term" value="P:bacterial-type flagellum assembly"/>
    <property type="evidence" value="ECO:0007669"/>
    <property type="project" value="InterPro"/>
</dbReference>
<evidence type="ECO:0000313" key="13">
    <source>
        <dbReference type="Proteomes" id="UP000017842"/>
    </source>
</evidence>
<keyword evidence="12" id="KW-0282">Flagellum</keyword>
<dbReference type="STRING" id="1116472.MGMO_25c00520"/>
<feature type="domain" description="Flagellar hook-associated protein FlgK helical" evidence="11">
    <location>
        <begin position="93"/>
        <end position="323"/>
    </location>
</feature>
<evidence type="ECO:0000256" key="3">
    <source>
        <dbReference type="ARBA" id="ARBA00009677"/>
    </source>
</evidence>
<keyword evidence="5 7" id="KW-0964">Secreted</keyword>
<comment type="similarity">
    <text evidence="3 7">Belongs to the flagella basal body rod proteins family.</text>
</comment>
<dbReference type="Pfam" id="PF06429">
    <property type="entry name" value="Flg_bbr_C"/>
    <property type="match status" value="1"/>
</dbReference>
<dbReference type="GO" id="GO:0005198">
    <property type="term" value="F:structural molecule activity"/>
    <property type="evidence" value="ECO:0007669"/>
    <property type="project" value="UniProtKB-UniRule"/>
</dbReference>
<dbReference type="PRINTS" id="PR01005">
    <property type="entry name" value="FLGHOOKAP1"/>
</dbReference>
<name>V5BZW5_9GAMM</name>
<dbReference type="InterPro" id="IPR053927">
    <property type="entry name" value="FlgK_helical"/>
</dbReference>
<evidence type="ECO:0000256" key="1">
    <source>
        <dbReference type="ARBA" id="ARBA00004365"/>
    </source>
</evidence>
<comment type="subcellular location">
    <subcellularLocation>
        <location evidence="1 7">Bacterial flagellum</location>
    </subcellularLocation>
    <subcellularLocation>
        <location evidence="2 7">Secreted</location>
    </subcellularLocation>
</comment>
<proteinExistence type="inferred from homology"/>
<evidence type="ECO:0000259" key="11">
    <source>
        <dbReference type="Pfam" id="PF22638"/>
    </source>
</evidence>
<keyword evidence="12" id="KW-0966">Cell projection</keyword>
<organism evidence="12 13">
    <name type="scientific">Methyloglobulus morosus KoM1</name>
    <dbReference type="NCBI Taxonomy" id="1116472"/>
    <lineage>
        <taxon>Bacteria</taxon>
        <taxon>Pseudomonadati</taxon>
        <taxon>Pseudomonadota</taxon>
        <taxon>Gammaproteobacteria</taxon>
        <taxon>Methylococcales</taxon>
        <taxon>Methylococcaceae</taxon>
        <taxon>Methyloglobulus</taxon>
    </lineage>
</organism>
<keyword evidence="6 7" id="KW-0975">Bacterial flagellum</keyword>
<dbReference type="InterPro" id="IPR002371">
    <property type="entry name" value="FlgK"/>
</dbReference>
<feature type="domain" description="Flagellar basal-body/hook protein C-terminal" evidence="9">
    <location>
        <begin position="511"/>
        <end position="547"/>
    </location>
</feature>
<dbReference type="eggNOG" id="COG1256">
    <property type="taxonomic scope" value="Bacteria"/>
</dbReference>
<evidence type="ECO:0000256" key="4">
    <source>
        <dbReference type="ARBA" id="ARBA00016244"/>
    </source>
</evidence>
<dbReference type="InterPro" id="IPR010930">
    <property type="entry name" value="Flg_bb/hook_C_dom"/>
</dbReference>
<dbReference type="GO" id="GO:0005576">
    <property type="term" value="C:extracellular region"/>
    <property type="evidence" value="ECO:0007669"/>
    <property type="project" value="UniProtKB-SubCell"/>
</dbReference>
<dbReference type="Proteomes" id="UP000017842">
    <property type="component" value="Unassembled WGS sequence"/>
</dbReference>
<evidence type="ECO:0000259" key="8">
    <source>
        <dbReference type="Pfam" id="PF00460"/>
    </source>
</evidence>
<dbReference type="InterPro" id="IPR049119">
    <property type="entry name" value="FlgK_D2-like"/>
</dbReference>
<evidence type="ECO:0000259" key="10">
    <source>
        <dbReference type="Pfam" id="PF21158"/>
    </source>
</evidence>
<dbReference type="Pfam" id="PF22638">
    <property type="entry name" value="FlgK_D1"/>
    <property type="match status" value="1"/>
</dbReference>
<dbReference type="PANTHER" id="PTHR30033">
    <property type="entry name" value="FLAGELLAR HOOK-ASSOCIATED PROTEIN 1"/>
    <property type="match status" value="1"/>
</dbReference>
<dbReference type="PANTHER" id="PTHR30033:SF1">
    <property type="entry name" value="FLAGELLAR HOOK-ASSOCIATED PROTEIN 1"/>
    <property type="match status" value="1"/>
</dbReference>
<accession>V5BZW5</accession>
<dbReference type="RefSeq" id="WP_023493687.1">
    <property type="nucleotide sequence ID" value="NZ_AYLO01000025.1"/>
</dbReference>
<reference evidence="12 13" key="1">
    <citation type="journal article" date="2013" name="Genome Announc.">
        <title>Draft Genome Sequence of the Methanotrophic Gammaproteobacterium Methyloglobulus morosus DSM 22980 Strain KoM1.</title>
        <authorList>
            <person name="Poehlein A."/>
            <person name="Deutzmann J.S."/>
            <person name="Daniel R."/>
            <person name="Simeonova D.D."/>
        </authorList>
    </citation>
    <scope>NUCLEOTIDE SEQUENCE [LARGE SCALE GENOMIC DNA]</scope>
    <source>
        <strain evidence="12 13">KoM1</strain>
    </source>
</reference>
<dbReference type="GO" id="GO:0009424">
    <property type="term" value="C:bacterial-type flagellum hook"/>
    <property type="evidence" value="ECO:0007669"/>
    <property type="project" value="UniProtKB-UniRule"/>
</dbReference>
<evidence type="ECO:0000256" key="7">
    <source>
        <dbReference type="RuleBase" id="RU362065"/>
    </source>
</evidence>
<evidence type="ECO:0000256" key="2">
    <source>
        <dbReference type="ARBA" id="ARBA00004613"/>
    </source>
</evidence>
<dbReference type="InterPro" id="IPR001444">
    <property type="entry name" value="Flag_bb_rod_N"/>
</dbReference>
<feature type="domain" description="Flagellar basal body rod protein N-terminal" evidence="8">
    <location>
        <begin position="6"/>
        <end position="34"/>
    </location>
</feature>
<dbReference type="EMBL" id="AYLO01000025">
    <property type="protein sequence ID" value="ESS73374.1"/>
    <property type="molecule type" value="Genomic_DNA"/>
</dbReference>
<dbReference type="AlphaFoldDB" id="V5BZW5"/>
<dbReference type="Pfam" id="PF00460">
    <property type="entry name" value="Flg_bb_rod"/>
    <property type="match status" value="1"/>
</dbReference>
<evidence type="ECO:0000256" key="6">
    <source>
        <dbReference type="ARBA" id="ARBA00023143"/>
    </source>
</evidence>
<dbReference type="PATRIC" id="fig|1116472.3.peg.806"/>
<evidence type="ECO:0000256" key="5">
    <source>
        <dbReference type="ARBA" id="ARBA00022525"/>
    </source>
</evidence>
<keyword evidence="12" id="KW-0969">Cilium</keyword>
<protein>
    <recommendedName>
        <fullName evidence="4 7">Flagellar hook-associated protein 1</fullName>
        <shortName evidence="7">HAP1</shortName>
    </recommendedName>
</protein>